<organism evidence="2 3">
    <name type="scientific">Agromyces aurantiacus</name>
    <dbReference type="NCBI Taxonomy" id="165814"/>
    <lineage>
        <taxon>Bacteria</taxon>
        <taxon>Bacillati</taxon>
        <taxon>Actinomycetota</taxon>
        <taxon>Actinomycetes</taxon>
        <taxon>Micrococcales</taxon>
        <taxon>Microbacteriaceae</taxon>
        <taxon>Agromyces</taxon>
    </lineage>
</organism>
<evidence type="ECO:0000256" key="1">
    <source>
        <dbReference type="SAM" id="MobiDB-lite"/>
    </source>
</evidence>
<accession>A0ABV9R3M2</accession>
<evidence type="ECO:0000313" key="2">
    <source>
        <dbReference type="EMBL" id="MFC4828691.1"/>
    </source>
</evidence>
<protein>
    <recommendedName>
        <fullName evidence="4">DNA primase</fullName>
    </recommendedName>
</protein>
<name>A0ABV9R3M2_9MICO</name>
<evidence type="ECO:0008006" key="4">
    <source>
        <dbReference type="Google" id="ProtNLM"/>
    </source>
</evidence>
<reference evidence="3" key="1">
    <citation type="journal article" date="2019" name="Int. J. Syst. Evol. Microbiol.">
        <title>The Global Catalogue of Microorganisms (GCM) 10K type strain sequencing project: providing services to taxonomists for standard genome sequencing and annotation.</title>
        <authorList>
            <consortium name="The Broad Institute Genomics Platform"/>
            <consortium name="The Broad Institute Genome Sequencing Center for Infectious Disease"/>
            <person name="Wu L."/>
            <person name="Ma J."/>
        </authorList>
    </citation>
    <scope>NUCLEOTIDE SEQUENCE [LARGE SCALE GENOMIC DNA]</scope>
    <source>
        <strain evidence="3">CGMCC 1.12192</strain>
    </source>
</reference>
<evidence type="ECO:0000313" key="3">
    <source>
        <dbReference type="Proteomes" id="UP001595960"/>
    </source>
</evidence>
<sequence length="66" mass="7571">MGDPWGDDPADEDEEQWRERVVNDAVAGEHVPTDEELDLEALEREGLDEVDEDLDEDEDDEDLDEV</sequence>
<feature type="compositionally biased region" description="Acidic residues" evidence="1">
    <location>
        <begin position="48"/>
        <end position="66"/>
    </location>
</feature>
<feature type="region of interest" description="Disordered" evidence="1">
    <location>
        <begin position="23"/>
        <end position="66"/>
    </location>
</feature>
<dbReference type="EMBL" id="JBHSJC010000001">
    <property type="protein sequence ID" value="MFC4828691.1"/>
    <property type="molecule type" value="Genomic_DNA"/>
</dbReference>
<keyword evidence="3" id="KW-1185">Reference proteome</keyword>
<comment type="caution">
    <text evidence="2">The sequence shown here is derived from an EMBL/GenBank/DDBJ whole genome shotgun (WGS) entry which is preliminary data.</text>
</comment>
<proteinExistence type="predicted"/>
<dbReference type="RefSeq" id="WP_204391878.1">
    <property type="nucleotide sequence ID" value="NZ_JAFBBW010000001.1"/>
</dbReference>
<gene>
    <name evidence="2" type="ORF">ACFPER_07840</name>
</gene>
<dbReference type="Proteomes" id="UP001595960">
    <property type="component" value="Unassembled WGS sequence"/>
</dbReference>